<name>M4DC04_BRACM</name>
<dbReference type="InterPro" id="IPR006869">
    <property type="entry name" value="DUF547"/>
</dbReference>
<dbReference type="EnsemblPlants" id="Bra014016.1">
    <property type="protein sequence ID" value="Bra014016.1-P"/>
    <property type="gene ID" value="Bra014016"/>
</dbReference>
<dbReference type="STRING" id="51351.M4DC04"/>
<reference evidence="3 4" key="2">
    <citation type="journal article" date="2018" name="Hortic Res">
        <title>Improved Brassica rapa reference genome by single-molecule sequencing and chromosome conformation capture technologies.</title>
        <authorList>
            <person name="Zhang L."/>
            <person name="Cai X."/>
            <person name="Wu J."/>
            <person name="Liu M."/>
            <person name="Grob S."/>
            <person name="Cheng F."/>
            <person name="Liang J."/>
            <person name="Cai C."/>
            <person name="Liu Z."/>
            <person name="Liu B."/>
            <person name="Wang F."/>
            <person name="Li S."/>
            <person name="Liu F."/>
            <person name="Li X."/>
            <person name="Cheng L."/>
            <person name="Yang W."/>
            <person name="Li M.H."/>
            <person name="Grossniklaus U."/>
            <person name="Zheng H."/>
            <person name="Wang X."/>
        </authorList>
    </citation>
    <scope>NUCLEOTIDE SEQUENCE [LARGE SCALE GENOMIC DNA]</scope>
    <source>
        <strain evidence="3 4">cv. Chiifu-401-42</strain>
    </source>
</reference>
<keyword evidence="4" id="KW-1185">Reference proteome</keyword>
<evidence type="ECO:0000259" key="2">
    <source>
        <dbReference type="Pfam" id="PF04784"/>
    </source>
</evidence>
<dbReference type="Gramene" id="Bra014016.1">
    <property type="protein sequence ID" value="Bra014016.1-P"/>
    <property type="gene ID" value="Bra014016"/>
</dbReference>
<feature type="region of interest" description="Disordered" evidence="1">
    <location>
        <begin position="480"/>
        <end position="511"/>
    </location>
</feature>
<evidence type="ECO:0000256" key="1">
    <source>
        <dbReference type="SAM" id="MobiDB-lite"/>
    </source>
</evidence>
<dbReference type="PANTHER" id="PTHR23054:SF62">
    <property type="entry name" value="DUF547 DOMAIN-CONTAINING PROTEIN"/>
    <property type="match status" value="1"/>
</dbReference>
<feature type="domain" description="DUF547" evidence="2">
    <location>
        <begin position="236"/>
        <end position="364"/>
    </location>
</feature>
<dbReference type="HOGENOM" id="CLU_298160_0_0_1"/>
<feature type="compositionally biased region" description="Low complexity" evidence="1">
    <location>
        <begin position="13"/>
        <end position="29"/>
    </location>
</feature>
<dbReference type="InParanoid" id="M4DC04"/>
<feature type="region of interest" description="Disordered" evidence="1">
    <location>
        <begin position="102"/>
        <end position="146"/>
    </location>
</feature>
<sequence>MPSNSDRLFFFSSSSLSSSSSSSQLSTPSECQNGSSRTITKSPLWDVEKAKCSFGFSKPKSSEVLKEEIAELETEILQLERYLLSLYRTSFGDHLHAFTLRDDSSLPPPKPNTTKFQNDRVTSVSDTSLSSSIKPLSESDNKHRSEFSNPSLADLLGLNTLSSNKLSEEIVRLICVIIIKLSDKGQSRFVKNEKYGEELGVVINTLRLNEVNLKSVESFLQKFRSLVQKLEKVDPTSMTREEKLAFWINIHNALVMHAYILYGTGEDITGTKAAFNIGGEWVNVYDVQSSILGIRASHSPTRVWTLFSPARSSKTSRSHTYALEYAEPLLHFALSTGTLTDPMVRVYTAEGILQELRQARDSFIQTSVGFEKETWILLPKIIYNYANDTSLDMAELFNTISGNVQYETMKPSQEIMNQQPHDSMNQQPHEPMKPSLETMKPSQLRKSETINSGDIFSGKKELIMKLRKLSVIKRSRWCRSTPTTEHRKTYTKQNRSAGVPEHRSTTPTESTASCNAVKILTHEEFAAKHPHPPSPDNVRIDRHTNSNVARHSEANIDRYSSPPFDRRAPITYRVQMPKIDIRFKQKLHGKELVSANRSTLVTSNRSISPLNNRSISSLNNRSISSLNNRSTSTIPHRSTTIQYRKPLNREQKTTKEFYDAAGGIENSFKQRSRHTNHPSINIDVPTVTRQPEFSRRAFDLYGNRKFYWEEKDKYGVYRDDQKFARDLDGHTIPVHNKDIIRLLERASRDEPAYICLLKHALSFTLTKLVPEIYTKDEINEMLYGVSGEHDRNKEAFQMKLDGVYYSLNDKDDPNRSIADNHNRSIATITHRSTTAWLHRSTPIHHAHTQLSLSRISTPIDQLVKEIYRALETTEERLDGRCDDIYFSMDLTISALTSKVEAIQGELVDIQSYIARRPEASISIDRRINKSMDTNHSASIDSDTNLGRLVPKTTSEMSNTPYHGKEISTDTYAALTRHQFNLEILGERLQRIENTTAAMKDKWRRGNKAM</sequence>
<dbReference type="PANTHER" id="PTHR23054">
    <property type="entry name" value="TERNARY COMPLEX FACTOR MIP1, LEUCINE-ZIPPER-RELATED"/>
    <property type="match status" value="1"/>
</dbReference>
<reference evidence="3" key="3">
    <citation type="submission" date="2023-03" db="UniProtKB">
        <authorList>
            <consortium name="EnsemblPlants"/>
        </authorList>
    </citation>
    <scope>IDENTIFICATION</scope>
    <source>
        <strain evidence="3">cv. Chiifu-401-42</strain>
    </source>
</reference>
<reference evidence="3 4" key="1">
    <citation type="journal article" date="2011" name="Nat. Genet.">
        <title>The genome of the mesopolyploid crop species Brassica rapa.</title>
        <authorList>
            <consortium name="Brassica rapa Genome Sequencing Project Consortium"/>
            <person name="Wang X."/>
            <person name="Wang H."/>
            <person name="Wang J."/>
            <person name="Sun R."/>
            <person name="Wu J."/>
            <person name="Liu S."/>
            <person name="Bai Y."/>
            <person name="Mun J.H."/>
            <person name="Bancroft I."/>
            <person name="Cheng F."/>
            <person name="Huang S."/>
            <person name="Li X."/>
            <person name="Hua W."/>
            <person name="Wang J."/>
            <person name="Wang X."/>
            <person name="Freeling M."/>
            <person name="Pires J.C."/>
            <person name="Paterson A.H."/>
            <person name="Chalhoub B."/>
            <person name="Wang B."/>
            <person name="Hayward A."/>
            <person name="Sharpe A.G."/>
            <person name="Park B.S."/>
            <person name="Weisshaar B."/>
            <person name="Liu B."/>
            <person name="Li B."/>
            <person name="Liu B."/>
            <person name="Tong C."/>
            <person name="Song C."/>
            <person name="Duran C."/>
            <person name="Peng C."/>
            <person name="Geng C."/>
            <person name="Koh C."/>
            <person name="Lin C."/>
            <person name="Edwards D."/>
            <person name="Mu D."/>
            <person name="Shen D."/>
            <person name="Soumpourou E."/>
            <person name="Li F."/>
            <person name="Fraser F."/>
            <person name="Conant G."/>
            <person name="Lassalle G."/>
            <person name="King G.J."/>
            <person name="Bonnema G."/>
            <person name="Tang H."/>
            <person name="Wang H."/>
            <person name="Belcram H."/>
            <person name="Zhou H."/>
            <person name="Hirakawa H."/>
            <person name="Abe H."/>
            <person name="Guo H."/>
            <person name="Wang H."/>
            <person name="Jin H."/>
            <person name="Parkin I.A."/>
            <person name="Batley J."/>
            <person name="Kim J.S."/>
            <person name="Just J."/>
            <person name="Li J."/>
            <person name="Xu J."/>
            <person name="Deng J."/>
            <person name="Kim J.A."/>
            <person name="Li J."/>
            <person name="Yu J."/>
            <person name="Meng J."/>
            <person name="Wang J."/>
            <person name="Min J."/>
            <person name="Poulain J."/>
            <person name="Wang J."/>
            <person name="Hatakeyama K."/>
            <person name="Wu K."/>
            <person name="Wang L."/>
            <person name="Fang L."/>
            <person name="Trick M."/>
            <person name="Links M.G."/>
            <person name="Zhao M."/>
            <person name="Jin M."/>
            <person name="Ramchiary N."/>
            <person name="Drou N."/>
            <person name="Berkman P.J."/>
            <person name="Cai Q."/>
            <person name="Huang Q."/>
            <person name="Li R."/>
            <person name="Tabata S."/>
            <person name="Cheng S."/>
            <person name="Zhang S."/>
            <person name="Zhang S."/>
            <person name="Huang S."/>
            <person name="Sato S."/>
            <person name="Sun S."/>
            <person name="Kwon S.J."/>
            <person name="Choi S.R."/>
            <person name="Lee T.H."/>
            <person name="Fan W."/>
            <person name="Zhao X."/>
            <person name="Tan X."/>
            <person name="Xu X."/>
            <person name="Wang Y."/>
            <person name="Qiu Y."/>
            <person name="Yin Y."/>
            <person name="Li Y."/>
            <person name="Du Y."/>
            <person name="Liao Y."/>
            <person name="Lim Y."/>
            <person name="Narusaka Y."/>
            <person name="Wang Y."/>
            <person name="Wang Z."/>
            <person name="Li Z."/>
            <person name="Wang Z."/>
            <person name="Xiong Z."/>
            <person name="Zhang Z."/>
        </authorList>
    </citation>
    <scope>NUCLEOTIDE SEQUENCE [LARGE SCALE GENOMIC DNA]</scope>
    <source>
        <strain evidence="3 4">cv. Chiifu-401-42</strain>
    </source>
</reference>
<feature type="compositionally biased region" description="Low complexity" evidence="1">
    <location>
        <begin position="121"/>
        <end position="136"/>
    </location>
</feature>
<proteinExistence type="predicted"/>
<dbReference type="AlphaFoldDB" id="M4DC04"/>
<dbReference type="eggNOG" id="ENOG502QRPM">
    <property type="taxonomic scope" value="Eukaryota"/>
</dbReference>
<evidence type="ECO:0000313" key="4">
    <source>
        <dbReference type="Proteomes" id="UP000011750"/>
    </source>
</evidence>
<protein>
    <recommendedName>
        <fullName evidence="2">DUF547 domain-containing protein</fullName>
    </recommendedName>
</protein>
<evidence type="ECO:0000313" key="3">
    <source>
        <dbReference type="EnsemblPlants" id="Bra014016.1-P"/>
    </source>
</evidence>
<dbReference type="Pfam" id="PF04784">
    <property type="entry name" value="DUF547"/>
    <property type="match status" value="1"/>
</dbReference>
<organism evidence="3 4">
    <name type="scientific">Brassica campestris</name>
    <name type="common">Field mustard</name>
    <dbReference type="NCBI Taxonomy" id="3711"/>
    <lineage>
        <taxon>Eukaryota</taxon>
        <taxon>Viridiplantae</taxon>
        <taxon>Streptophyta</taxon>
        <taxon>Embryophyta</taxon>
        <taxon>Tracheophyta</taxon>
        <taxon>Spermatophyta</taxon>
        <taxon>Magnoliopsida</taxon>
        <taxon>eudicotyledons</taxon>
        <taxon>Gunneridae</taxon>
        <taxon>Pentapetalae</taxon>
        <taxon>rosids</taxon>
        <taxon>malvids</taxon>
        <taxon>Brassicales</taxon>
        <taxon>Brassicaceae</taxon>
        <taxon>Brassiceae</taxon>
        <taxon>Brassica</taxon>
    </lineage>
</organism>
<feature type="region of interest" description="Disordered" evidence="1">
    <location>
        <begin position="13"/>
        <end position="38"/>
    </location>
</feature>
<accession>M4DC04</accession>
<dbReference type="Proteomes" id="UP000011750">
    <property type="component" value="Chromosome A08"/>
</dbReference>
<feature type="compositionally biased region" description="Basic and acidic residues" evidence="1">
    <location>
        <begin position="137"/>
        <end position="146"/>
    </location>
</feature>